<comment type="caution">
    <text evidence="2">The sequence shown here is derived from an EMBL/GenBank/DDBJ whole genome shotgun (WGS) entry which is preliminary data.</text>
</comment>
<reference evidence="2 3" key="1">
    <citation type="submission" date="2022-11" db="EMBL/GenBank/DDBJ databases">
        <title>Acinetobacter entericus sp. nov., isolated from the gut of the plastic-eating larvae of the Coleoptera insect Zophobas atratus.</title>
        <authorList>
            <person name="Dong X."/>
            <person name="Yang Y."/>
        </authorList>
    </citation>
    <scope>NUCLEOTIDE SEQUENCE [LARGE SCALE GENOMIC DNA]</scope>
    <source>
        <strain evidence="2 3">BIT-DXN8</strain>
    </source>
</reference>
<feature type="region of interest" description="Disordered" evidence="1">
    <location>
        <begin position="149"/>
        <end position="170"/>
    </location>
</feature>
<keyword evidence="3" id="KW-1185">Reference proteome</keyword>
<protein>
    <recommendedName>
        <fullName evidence="4">DUF2589 domain-containing protein</fullName>
    </recommendedName>
</protein>
<evidence type="ECO:0000313" key="3">
    <source>
        <dbReference type="Proteomes" id="UP001209682"/>
    </source>
</evidence>
<name>A0ABT3NKH3_9GAMM</name>
<evidence type="ECO:0008006" key="4">
    <source>
        <dbReference type="Google" id="ProtNLM"/>
    </source>
</evidence>
<organism evidence="2 3">
    <name type="scientific">Acinetobacter entericus</name>
    <dbReference type="NCBI Taxonomy" id="2989714"/>
    <lineage>
        <taxon>Bacteria</taxon>
        <taxon>Pseudomonadati</taxon>
        <taxon>Pseudomonadota</taxon>
        <taxon>Gammaproteobacteria</taxon>
        <taxon>Moraxellales</taxon>
        <taxon>Moraxellaceae</taxon>
        <taxon>Acinetobacter</taxon>
    </lineage>
</organism>
<evidence type="ECO:0000256" key="1">
    <source>
        <dbReference type="SAM" id="MobiDB-lite"/>
    </source>
</evidence>
<accession>A0ABT3NKH3</accession>
<gene>
    <name evidence="2" type="ORF">OKC24_12960</name>
</gene>
<sequence length="309" mass="34558">MNPILSGTEAFNAMMAGKHVMCRPIGDMLDFDELDQFPATIFAKADYEFCLKLEMMEVSGIRFTKPLNAFELNDGQEIFIVQPTCVVHTKYDATNAEIQNSLLNGFVQADEDNAKLQLQAIADLFGRVVAHPVVKTAELKTRKTRTRKVKTDTEVDAPNSTSFDVEEKTTMPAEEAAAVQPISIKPPVPAEDPEFQNLLSDLLNRAATATTPTEATALTSYTKTWSEAQRKPLLDAIHKRLNELNPPERAEAKEPPSLMVQIQNAKDLTELDCLEIEVSTRHVDIQPKLMGCVKRRRFELENQGSEVRQ</sequence>
<dbReference type="Proteomes" id="UP001209682">
    <property type="component" value="Unassembled WGS sequence"/>
</dbReference>
<dbReference type="EMBL" id="JAPEQW010000016">
    <property type="protein sequence ID" value="MCW8040051.1"/>
    <property type="molecule type" value="Genomic_DNA"/>
</dbReference>
<proteinExistence type="predicted"/>
<dbReference type="RefSeq" id="WP_265465500.1">
    <property type="nucleotide sequence ID" value="NZ_JAPEQW010000016.1"/>
</dbReference>
<evidence type="ECO:0000313" key="2">
    <source>
        <dbReference type="EMBL" id="MCW8040051.1"/>
    </source>
</evidence>